<dbReference type="AlphaFoldDB" id="A0A1G2FII5"/>
<dbReference type="STRING" id="1801997.A3J64_01975"/>
<name>A0A1G2FII5_9BACT</name>
<gene>
    <name evidence="2" type="ORF">A3J64_01975</name>
</gene>
<dbReference type="EMBL" id="MHNB01000011">
    <property type="protein sequence ID" value="OGZ37331.1"/>
    <property type="molecule type" value="Genomic_DNA"/>
</dbReference>
<evidence type="ECO:0000313" key="3">
    <source>
        <dbReference type="Proteomes" id="UP000177061"/>
    </source>
</evidence>
<keyword evidence="1" id="KW-0812">Transmembrane</keyword>
<proteinExistence type="predicted"/>
<feature type="transmembrane region" description="Helical" evidence="1">
    <location>
        <begin position="20"/>
        <end position="37"/>
    </location>
</feature>
<dbReference type="Proteomes" id="UP000177061">
    <property type="component" value="Unassembled WGS sequence"/>
</dbReference>
<sequence length="152" mass="17628">MDKIEWTAPEFTQYSKSQSWFNISALIAFGLVVWAALTKNILLIIIIVLGYFSVAAFGLKQPRKIHLAITSKGIMIDNLLYTYDNLKSFWIFYSPPEIKELSLRSKKMTMPFIKIPLGEQNPVEVRKILLKYLPEKKQEESIIDNLARSLRF</sequence>
<comment type="caution">
    <text evidence="2">The sequence shown here is derived from an EMBL/GenBank/DDBJ whole genome shotgun (WGS) entry which is preliminary data.</text>
</comment>
<evidence type="ECO:0008006" key="4">
    <source>
        <dbReference type="Google" id="ProtNLM"/>
    </source>
</evidence>
<evidence type="ECO:0000313" key="2">
    <source>
        <dbReference type="EMBL" id="OGZ37331.1"/>
    </source>
</evidence>
<organism evidence="2 3">
    <name type="scientific">Candidatus Portnoybacteria bacterium RIFCSPHIGHO2_12_FULL_38_9</name>
    <dbReference type="NCBI Taxonomy" id="1801997"/>
    <lineage>
        <taxon>Bacteria</taxon>
        <taxon>Candidatus Portnoyibacteriota</taxon>
    </lineage>
</organism>
<reference evidence="2 3" key="1">
    <citation type="journal article" date="2016" name="Nat. Commun.">
        <title>Thousands of microbial genomes shed light on interconnected biogeochemical processes in an aquifer system.</title>
        <authorList>
            <person name="Anantharaman K."/>
            <person name="Brown C.T."/>
            <person name="Hug L.A."/>
            <person name="Sharon I."/>
            <person name="Castelle C.J."/>
            <person name="Probst A.J."/>
            <person name="Thomas B.C."/>
            <person name="Singh A."/>
            <person name="Wilkins M.J."/>
            <person name="Karaoz U."/>
            <person name="Brodie E.L."/>
            <person name="Williams K.H."/>
            <person name="Hubbard S.S."/>
            <person name="Banfield J.F."/>
        </authorList>
    </citation>
    <scope>NUCLEOTIDE SEQUENCE [LARGE SCALE GENOMIC DNA]</scope>
</reference>
<keyword evidence="1" id="KW-1133">Transmembrane helix</keyword>
<protein>
    <recommendedName>
        <fullName evidence="4">DUF5673 domain-containing protein</fullName>
    </recommendedName>
</protein>
<accession>A0A1G2FII5</accession>
<evidence type="ECO:0000256" key="1">
    <source>
        <dbReference type="SAM" id="Phobius"/>
    </source>
</evidence>
<keyword evidence="1" id="KW-0472">Membrane</keyword>
<feature type="transmembrane region" description="Helical" evidence="1">
    <location>
        <begin position="43"/>
        <end position="59"/>
    </location>
</feature>